<feature type="non-terminal residue" evidence="1">
    <location>
        <position position="101"/>
    </location>
</feature>
<gene>
    <name evidence="1" type="ORF">Tci_920851</name>
</gene>
<organism evidence="1">
    <name type="scientific">Tanacetum cinerariifolium</name>
    <name type="common">Dalmatian daisy</name>
    <name type="synonym">Chrysanthemum cinerariifolium</name>
    <dbReference type="NCBI Taxonomy" id="118510"/>
    <lineage>
        <taxon>Eukaryota</taxon>
        <taxon>Viridiplantae</taxon>
        <taxon>Streptophyta</taxon>
        <taxon>Embryophyta</taxon>
        <taxon>Tracheophyta</taxon>
        <taxon>Spermatophyta</taxon>
        <taxon>Magnoliopsida</taxon>
        <taxon>eudicotyledons</taxon>
        <taxon>Gunneridae</taxon>
        <taxon>Pentapetalae</taxon>
        <taxon>asterids</taxon>
        <taxon>campanulids</taxon>
        <taxon>Asterales</taxon>
        <taxon>Asteraceae</taxon>
        <taxon>Asteroideae</taxon>
        <taxon>Anthemideae</taxon>
        <taxon>Anthemidinae</taxon>
        <taxon>Tanacetum</taxon>
    </lineage>
</organism>
<feature type="non-terminal residue" evidence="1">
    <location>
        <position position="1"/>
    </location>
</feature>
<sequence>CRRRPPTKVWTAELLSEREADELCCGGFGRGDLEDDFVEEEEDSISTNLEGCVWMLNNYVANITKERKGFEKVFAAAENMFLGNAKLVGFADTYMKCLKYT</sequence>
<reference evidence="1" key="1">
    <citation type="journal article" date="2019" name="Sci. Rep.">
        <title>Draft genome of Tanacetum cinerariifolium, the natural source of mosquito coil.</title>
        <authorList>
            <person name="Yamashiro T."/>
            <person name="Shiraishi A."/>
            <person name="Satake H."/>
            <person name="Nakayama K."/>
        </authorList>
    </citation>
    <scope>NUCLEOTIDE SEQUENCE</scope>
</reference>
<accession>A0A699WMB7</accession>
<dbReference type="AlphaFoldDB" id="A0A699WMB7"/>
<evidence type="ECO:0000313" key="1">
    <source>
        <dbReference type="EMBL" id="GFD48882.1"/>
    </source>
</evidence>
<proteinExistence type="predicted"/>
<protein>
    <submittedName>
        <fullName evidence="1">Uncharacterized protein</fullName>
    </submittedName>
</protein>
<comment type="caution">
    <text evidence="1">The sequence shown here is derived from an EMBL/GenBank/DDBJ whole genome shotgun (WGS) entry which is preliminary data.</text>
</comment>
<name>A0A699WMB7_TANCI</name>
<dbReference type="EMBL" id="BKCJ011731740">
    <property type="protein sequence ID" value="GFD48882.1"/>
    <property type="molecule type" value="Genomic_DNA"/>
</dbReference>